<evidence type="ECO:0000313" key="1">
    <source>
        <dbReference type="EMBL" id="GFN89535.1"/>
    </source>
</evidence>
<dbReference type="EMBL" id="BLXT01001936">
    <property type="protein sequence ID" value="GFN89535.1"/>
    <property type="molecule type" value="Genomic_DNA"/>
</dbReference>
<proteinExistence type="predicted"/>
<dbReference type="AlphaFoldDB" id="A0AAV3Z125"/>
<reference evidence="1 2" key="1">
    <citation type="journal article" date="2021" name="Elife">
        <title>Chloroplast acquisition without the gene transfer in kleptoplastic sea slugs, Plakobranchus ocellatus.</title>
        <authorList>
            <person name="Maeda T."/>
            <person name="Takahashi S."/>
            <person name="Yoshida T."/>
            <person name="Shimamura S."/>
            <person name="Takaki Y."/>
            <person name="Nagai Y."/>
            <person name="Toyoda A."/>
            <person name="Suzuki Y."/>
            <person name="Arimoto A."/>
            <person name="Ishii H."/>
            <person name="Satoh N."/>
            <person name="Nishiyama T."/>
            <person name="Hasebe M."/>
            <person name="Maruyama T."/>
            <person name="Minagawa J."/>
            <person name="Obokata J."/>
            <person name="Shigenobu S."/>
        </authorList>
    </citation>
    <scope>NUCLEOTIDE SEQUENCE [LARGE SCALE GENOMIC DNA]</scope>
</reference>
<keyword evidence="2" id="KW-1185">Reference proteome</keyword>
<name>A0AAV3Z125_9GAST</name>
<dbReference type="Proteomes" id="UP000735302">
    <property type="component" value="Unassembled WGS sequence"/>
</dbReference>
<accession>A0AAV3Z125</accession>
<gene>
    <name evidence="1" type="ORF">PoB_001604100</name>
</gene>
<organism evidence="1 2">
    <name type="scientific">Plakobranchus ocellatus</name>
    <dbReference type="NCBI Taxonomy" id="259542"/>
    <lineage>
        <taxon>Eukaryota</taxon>
        <taxon>Metazoa</taxon>
        <taxon>Spiralia</taxon>
        <taxon>Lophotrochozoa</taxon>
        <taxon>Mollusca</taxon>
        <taxon>Gastropoda</taxon>
        <taxon>Heterobranchia</taxon>
        <taxon>Euthyneura</taxon>
        <taxon>Panpulmonata</taxon>
        <taxon>Sacoglossa</taxon>
        <taxon>Placobranchoidea</taxon>
        <taxon>Plakobranchidae</taxon>
        <taxon>Plakobranchus</taxon>
    </lineage>
</organism>
<comment type="caution">
    <text evidence="1">The sequence shown here is derived from an EMBL/GenBank/DDBJ whole genome shotgun (WGS) entry which is preliminary data.</text>
</comment>
<protein>
    <submittedName>
        <fullName evidence="1">Uncharacterized protein</fullName>
    </submittedName>
</protein>
<evidence type="ECO:0000313" key="2">
    <source>
        <dbReference type="Proteomes" id="UP000735302"/>
    </source>
</evidence>
<sequence length="71" mass="7262">MVLAGPPLGGTAPRGPAVRRVCAWCNGAEDGSAMIIAGGEEKKGGSRIDAIFLCRMEIPSSVAVFLVRSCG</sequence>